<feature type="transmembrane region" description="Helical" evidence="1">
    <location>
        <begin position="69"/>
        <end position="96"/>
    </location>
</feature>
<evidence type="ECO:0000256" key="1">
    <source>
        <dbReference type="SAM" id="Phobius"/>
    </source>
</evidence>
<gene>
    <name evidence="2" type="ORF">SD37_15680</name>
</gene>
<dbReference type="AlphaFoldDB" id="A0A193BXP6"/>
<accession>A0A193BXP6</accession>
<dbReference type="STRING" id="31958.SD37_15680"/>
<sequence length="186" mass="20817">MRVTDADGGEWLIVRRFAPWLRQIRPIAIVTESERYREVSFTRHRGRSAEKERPGFEDLLMLGFAATQVAGLALILSPVLLAELVAWAVTGAFLWLARLTGLVRARIDLVAPPPAVRSLAPVRVLLVPRTAAARLVRELGGLIETTPDFDPENEPRVRKLFAATGARVERHFGLPWRLSARRVRVS</sequence>
<evidence type="ECO:0000313" key="3">
    <source>
        <dbReference type="Proteomes" id="UP000093695"/>
    </source>
</evidence>
<dbReference type="EMBL" id="CP016174">
    <property type="protein sequence ID" value="ANN16943.1"/>
    <property type="molecule type" value="Genomic_DNA"/>
</dbReference>
<dbReference type="RefSeq" id="WP_044850249.1">
    <property type="nucleotide sequence ID" value="NZ_CP016174.1"/>
</dbReference>
<organism evidence="2 3">
    <name type="scientific">Amycolatopsis orientalis</name>
    <name type="common">Nocardia orientalis</name>
    <dbReference type="NCBI Taxonomy" id="31958"/>
    <lineage>
        <taxon>Bacteria</taxon>
        <taxon>Bacillati</taxon>
        <taxon>Actinomycetota</taxon>
        <taxon>Actinomycetes</taxon>
        <taxon>Pseudonocardiales</taxon>
        <taxon>Pseudonocardiaceae</taxon>
        <taxon>Amycolatopsis</taxon>
    </lineage>
</organism>
<reference evidence="2 3" key="1">
    <citation type="journal article" date="2015" name="Genome Announc.">
        <title>Draft Genome Sequence of Norvancomycin-Producing Strain Amycolatopsis orientalis CPCC200066.</title>
        <authorList>
            <person name="Lei X."/>
            <person name="Yuan F."/>
            <person name="Shi Y."/>
            <person name="Li X."/>
            <person name="Wang L."/>
            <person name="Hong B."/>
        </authorList>
    </citation>
    <scope>NUCLEOTIDE SEQUENCE [LARGE SCALE GENOMIC DNA]</scope>
    <source>
        <strain evidence="2 3">B-37</strain>
    </source>
</reference>
<keyword evidence="1" id="KW-0812">Transmembrane</keyword>
<protein>
    <submittedName>
        <fullName evidence="2">Uncharacterized protein</fullName>
    </submittedName>
</protein>
<keyword evidence="1" id="KW-0472">Membrane</keyword>
<keyword evidence="1" id="KW-1133">Transmembrane helix</keyword>
<name>A0A193BXP6_AMYOR</name>
<keyword evidence="3" id="KW-1185">Reference proteome</keyword>
<dbReference type="KEGG" id="aori:SD37_15680"/>
<evidence type="ECO:0000313" key="2">
    <source>
        <dbReference type="EMBL" id="ANN16943.1"/>
    </source>
</evidence>
<proteinExistence type="predicted"/>
<dbReference type="Proteomes" id="UP000093695">
    <property type="component" value="Chromosome"/>
</dbReference>